<organism evidence="2 3">
    <name type="scientific">Citrus unshiu</name>
    <name type="common">Satsuma mandarin</name>
    <name type="synonym">Citrus nobilis var. unshiu</name>
    <dbReference type="NCBI Taxonomy" id="55188"/>
    <lineage>
        <taxon>Eukaryota</taxon>
        <taxon>Viridiplantae</taxon>
        <taxon>Streptophyta</taxon>
        <taxon>Embryophyta</taxon>
        <taxon>Tracheophyta</taxon>
        <taxon>Spermatophyta</taxon>
        <taxon>Magnoliopsida</taxon>
        <taxon>eudicotyledons</taxon>
        <taxon>Gunneridae</taxon>
        <taxon>Pentapetalae</taxon>
        <taxon>rosids</taxon>
        <taxon>malvids</taxon>
        <taxon>Sapindales</taxon>
        <taxon>Rutaceae</taxon>
        <taxon>Aurantioideae</taxon>
        <taxon>Citrus</taxon>
    </lineage>
</organism>
<protein>
    <submittedName>
        <fullName evidence="2">Uncharacterized protein</fullName>
    </submittedName>
</protein>
<feature type="signal peptide" evidence="1">
    <location>
        <begin position="1"/>
        <end position="31"/>
    </location>
</feature>
<keyword evidence="1" id="KW-0732">Signal</keyword>
<accession>A0A2H5MX02</accession>
<sequence length="213" mass="24333">YEGWWEGHHLLQGLEAHLLLLLLIVEERSDCAIPWPREFRTRQSPLGKGHQIFTFPYPYLLKLAEIISEQLQTSRDLRDGGRLPTSRDSSVAGNSFFENIHVSDGHLLICKPSRRDEVYLLLLLLLWMPSSTVKVLILSQWRISNHLRLGGSWTPAIYVNELQIQISKISRDELVSHIHASGNDFSASHSLISIFFNLEGRATSGKETRELQP</sequence>
<reference evidence="2 3" key="1">
    <citation type="journal article" date="2017" name="Front. Genet.">
        <title>Draft sequencing of the heterozygous diploid genome of Satsuma (Citrus unshiu Marc.) using a hybrid assembly approach.</title>
        <authorList>
            <person name="Shimizu T."/>
            <person name="Tanizawa Y."/>
            <person name="Mochizuki T."/>
            <person name="Nagasaki H."/>
            <person name="Yoshioka T."/>
            <person name="Toyoda A."/>
            <person name="Fujiyama A."/>
            <person name="Kaminuma E."/>
            <person name="Nakamura Y."/>
        </authorList>
    </citation>
    <scope>NUCLEOTIDE SEQUENCE [LARGE SCALE GENOMIC DNA]</scope>
    <source>
        <strain evidence="3">cv. Miyagawa wase</strain>
    </source>
</reference>
<evidence type="ECO:0000313" key="3">
    <source>
        <dbReference type="Proteomes" id="UP000236630"/>
    </source>
</evidence>
<feature type="non-terminal residue" evidence="2">
    <location>
        <position position="1"/>
    </location>
</feature>
<proteinExistence type="predicted"/>
<dbReference type="Proteomes" id="UP000236630">
    <property type="component" value="Unassembled WGS sequence"/>
</dbReference>
<keyword evidence="3" id="KW-1185">Reference proteome</keyword>
<gene>
    <name evidence="2" type="ORF">CUMW_287450</name>
</gene>
<comment type="caution">
    <text evidence="2">The sequence shown here is derived from an EMBL/GenBank/DDBJ whole genome shotgun (WGS) entry which is preliminary data.</text>
</comment>
<evidence type="ECO:0000256" key="1">
    <source>
        <dbReference type="SAM" id="SignalP"/>
    </source>
</evidence>
<feature type="chain" id="PRO_5014152352" evidence="1">
    <location>
        <begin position="32"/>
        <end position="213"/>
    </location>
</feature>
<dbReference type="AlphaFoldDB" id="A0A2H5MX02"/>
<dbReference type="EMBL" id="BDQV01008073">
    <property type="protein sequence ID" value="GAY32322.1"/>
    <property type="molecule type" value="Genomic_DNA"/>
</dbReference>
<name>A0A2H5MX02_CITUN</name>
<evidence type="ECO:0000313" key="2">
    <source>
        <dbReference type="EMBL" id="GAY32322.1"/>
    </source>
</evidence>